<evidence type="ECO:0000259" key="2">
    <source>
        <dbReference type="Pfam" id="PF07127"/>
    </source>
</evidence>
<dbReference type="Proteomes" id="UP000002051">
    <property type="component" value="Chromosome 2"/>
</dbReference>
<dbReference type="EnsemblPlants" id="KEH37935">
    <property type="protein sequence ID" value="KEH37935"/>
    <property type="gene ID" value="MTR_2g050260"/>
</dbReference>
<dbReference type="Proteomes" id="UP000265566">
    <property type="component" value="Chromosome 2"/>
</dbReference>
<dbReference type="GO" id="GO:0046872">
    <property type="term" value="F:metal ion binding"/>
    <property type="evidence" value="ECO:0007669"/>
    <property type="project" value="InterPro"/>
</dbReference>
<dbReference type="Pfam" id="PF07127">
    <property type="entry name" value="Nodulin_late"/>
    <property type="match status" value="1"/>
</dbReference>
<dbReference type="HOGENOM" id="CLU_181053_0_0_1"/>
<dbReference type="InterPro" id="IPR009810">
    <property type="entry name" value="Nodulin_late_dom"/>
</dbReference>
<evidence type="ECO:0000313" key="5">
    <source>
        <dbReference type="EnsemblPlants" id="KEH37935"/>
    </source>
</evidence>
<reference evidence="4" key="4">
    <citation type="journal article" date="2018" name="Nat. Plants">
        <title>Whole-genome landscape of Medicago truncatula symbiotic genes.</title>
        <authorList>
            <person name="Pecrix Y."/>
            <person name="Gamas P."/>
            <person name="Carrere S."/>
        </authorList>
    </citation>
    <scope>NUCLEOTIDE SEQUENCE</scope>
    <source>
        <tissue evidence="4">Leaves</tissue>
    </source>
</reference>
<name>A0A072VIH1_MEDTR</name>
<evidence type="ECO:0000313" key="3">
    <source>
        <dbReference type="EMBL" id="KEH37935.1"/>
    </source>
</evidence>
<proteinExistence type="predicted"/>
<evidence type="ECO:0000313" key="4">
    <source>
        <dbReference type="EMBL" id="RHN74106.1"/>
    </source>
</evidence>
<feature type="transmembrane region" description="Helical" evidence="1">
    <location>
        <begin position="7"/>
        <end position="28"/>
    </location>
</feature>
<gene>
    <name evidence="3" type="ordered locus">MTR_2g050260</name>
    <name evidence="4" type="ORF">MtrunA17_Chr2g0306411</name>
</gene>
<accession>A0A072VIH1</accession>
<evidence type="ECO:0000256" key="1">
    <source>
        <dbReference type="SAM" id="Phobius"/>
    </source>
</evidence>
<evidence type="ECO:0000313" key="6">
    <source>
        <dbReference type="Proteomes" id="UP000002051"/>
    </source>
</evidence>
<dbReference type="EMBL" id="PSQE01000002">
    <property type="protein sequence ID" value="RHN74106.1"/>
    <property type="molecule type" value="Genomic_DNA"/>
</dbReference>
<reference evidence="3 6" key="1">
    <citation type="journal article" date="2011" name="Nature">
        <title>The Medicago genome provides insight into the evolution of rhizobial symbioses.</title>
        <authorList>
            <person name="Young N.D."/>
            <person name="Debelle F."/>
            <person name="Oldroyd G.E."/>
            <person name="Geurts R."/>
            <person name="Cannon S.B."/>
            <person name="Udvardi M.K."/>
            <person name="Benedito V.A."/>
            <person name="Mayer K.F."/>
            <person name="Gouzy J."/>
            <person name="Schoof H."/>
            <person name="Van de Peer Y."/>
            <person name="Proost S."/>
            <person name="Cook D.R."/>
            <person name="Meyers B.C."/>
            <person name="Spannagl M."/>
            <person name="Cheung F."/>
            <person name="De Mita S."/>
            <person name="Krishnakumar V."/>
            <person name="Gundlach H."/>
            <person name="Zhou S."/>
            <person name="Mudge J."/>
            <person name="Bharti A.K."/>
            <person name="Murray J.D."/>
            <person name="Naoumkina M.A."/>
            <person name="Rosen B."/>
            <person name="Silverstein K.A."/>
            <person name="Tang H."/>
            <person name="Rombauts S."/>
            <person name="Zhao P.X."/>
            <person name="Zhou P."/>
            <person name="Barbe V."/>
            <person name="Bardou P."/>
            <person name="Bechner M."/>
            <person name="Bellec A."/>
            <person name="Berger A."/>
            <person name="Berges H."/>
            <person name="Bidwell S."/>
            <person name="Bisseling T."/>
            <person name="Choisne N."/>
            <person name="Couloux A."/>
            <person name="Denny R."/>
            <person name="Deshpande S."/>
            <person name="Dai X."/>
            <person name="Doyle J.J."/>
            <person name="Dudez A.M."/>
            <person name="Farmer A.D."/>
            <person name="Fouteau S."/>
            <person name="Franken C."/>
            <person name="Gibelin C."/>
            <person name="Gish J."/>
            <person name="Goldstein S."/>
            <person name="Gonzalez A.J."/>
            <person name="Green P.J."/>
            <person name="Hallab A."/>
            <person name="Hartog M."/>
            <person name="Hua A."/>
            <person name="Humphray S.J."/>
            <person name="Jeong D.H."/>
            <person name="Jing Y."/>
            <person name="Jocker A."/>
            <person name="Kenton S.M."/>
            <person name="Kim D.J."/>
            <person name="Klee K."/>
            <person name="Lai H."/>
            <person name="Lang C."/>
            <person name="Lin S."/>
            <person name="Macmil S.L."/>
            <person name="Magdelenat G."/>
            <person name="Matthews L."/>
            <person name="McCorrison J."/>
            <person name="Monaghan E.L."/>
            <person name="Mun J.H."/>
            <person name="Najar F.Z."/>
            <person name="Nicholson C."/>
            <person name="Noirot C."/>
            <person name="O'Bleness M."/>
            <person name="Paule C.R."/>
            <person name="Poulain J."/>
            <person name="Prion F."/>
            <person name="Qin B."/>
            <person name="Qu C."/>
            <person name="Retzel E.F."/>
            <person name="Riddle C."/>
            <person name="Sallet E."/>
            <person name="Samain S."/>
            <person name="Samson N."/>
            <person name="Sanders I."/>
            <person name="Saurat O."/>
            <person name="Scarpelli C."/>
            <person name="Schiex T."/>
            <person name="Segurens B."/>
            <person name="Severin A.J."/>
            <person name="Sherrier D.J."/>
            <person name="Shi R."/>
            <person name="Sims S."/>
            <person name="Singer S.R."/>
            <person name="Sinharoy S."/>
            <person name="Sterck L."/>
            <person name="Viollet A."/>
            <person name="Wang B.B."/>
            <person name="Wang K."/>
            <person name="Wang M."/>
            <person name="Wang X."/>
            <person name="Warfsmann J."/>
            <person name="Weissenbach J."/>
            <person name="White D.D."/>
            <person name="White J.D."/>
            <person name="Wiley G.B."/>
            <person name="Wincker P."/>
            <person name="Xing Y."/>
            <person name="Yang L."/>
            <person name="Yao Z."/>
            <person name="Ying F."/>
            <person name="Zhai J."/>
            <person name="Zhou L."/>
            <person name="Zuber A."/>
            <person name="Denarie J."/>
            <person name="Dixon R.A."/>
            <person name="May G.D."/>
            <person name="Schwartz D.C."/>
            <person name="Rogers J."/>
            <person name="Quetier F."/>
            <person name="Town C.D."/>
            <person name="Roe B.A."/>
        </authorList>
    </citation>
    <scope>NUCLEOTIDE SEQUENCE [LARGE SCALE GENOMIC DNA]</scope>
    <source>
        <strain evidence="3">A17</strain>
        <strain evidence="5 6">cv. Jemalong A17</strain>
    </source>
</reference>
<dbReference type="AlphaFoldDB" id="A0A072VIH1"/>
<keyword evidence="1" id="KW-0472">Membrane</keyword>
<keyword evidence="6" id="KW-1185">Reference proteome</keyword>
<protein>
    <submittedName>
        <fullName evidence="3">Nodule Cysteine-Rich (NCR) secreted peptide</fullName>
    </submittedName>
    <submittedName>
        <fullName evidence="4">Putative Late nodulin</fullName>
    </submittedName>
</protein>
<keyword evidence="1" id="KW-0812">Transmembrane</keyword>
<reference evidence="5" key="3">
    <citation type="submission" date="2015-04" db="UniProtKB">
        <authorList>
            <consortium name="EnsemblPlants"/>
        </authorList>
    </citation>
    <scope>IDENTIFICATION</scope>
    <source>
        <strain evidence="5">cv. Jemalong A17</strain>
    </source>
</reference>
<reference evidence="3 6" key="2">
    <citation type="journal article" date="2014" name="BMC Genomics">
        <title>An improved genome release (version Mt4.0) for the model legume Medicago truncatula.</title>
        <authorList>
            <person name="Tang H."/>
            <person name="Krishnakumar V."/>
            <person name="Bidwell S."/>
            <person name="Rosen B."/>
            <person name="Chan A."/>
            <person name="Zhou S."/>
            <person name="Gentzbittel L."/>
            <person name="Childs K.L."/>
            <person name="Yandell M."/>
            <person name="Gundlach H."/>
            <person name="Mayer K.F."/>
            <person name="Schwartz D.C."/>
            <person name="Town C.D."/>
        </authorList>
    </citation>
    <scope>GENOME REANNOTATION</scope>
    <source>
        <strain evidence="3">A17</strain>
        <strain evidence="5 6">cv. Jemalong A17</strain>
    </source>
</reference>
<organism evidence="3 6">
    <name type="scientific">Medicago truncatula</name>
    <name type="common">Barrel medic</name>
    <name type="synonym">Medicago tribuloides</name>
    <dbReference type="NCBI Taxonomy" id="3880"/>
    <lineage>
        <taxon>Eukaryota</taxon>
        <taxon>Viridiplantae</taxon>
        <taxon>Streptophyta</taxon>
        <taxon>Embryophyta</taxon>
        <taxon>Tracheophyta</taxon>
        <taxon>Spermatophyta</taxon>
        <taxon>Magnoliopsida</taxon>
        <taxon>eudicotyledons</taxon>
        <taxon>Gunneridae</taxon>
        <taxon>Pentapetalae</taxon>
        <taxon>rosids</taxon>
        <taxon>fabids</taxon>
        <taxon>Fabales</taxon>
        <taxon>Fabaceae</taxon>
        <taxon>Papilionoideae</taxon>
        <taxon>50 kb inversion clade</taxon>
        <taxon>NPAAA clade</taxon>
        <taxon>Hologalegina</taxon>
        <taxon>IRL clade</taxon>
        <taxon>Trifolieae</taxon>
        <taxon>Medicago</taxon>
    </lineage>
</organism>
<dbReference type="Gramene" id="rna10085">
    <property type="protein sequence ID" value="RHN74106.1"/>
    <property type="gene ID" value="gene10085"/>
</dbReference>
<dbReference type="EMBL" id="CM001218">
    <property type="protein sequence ID" value="KEH37935.1"/>
    <property type="molecule type" value="Genomic_DNA"/>
</dbReference>
<keyword evidence="1" id="KW-1133">Transmembrane helix</keyword>
<feature type="domain" description="Late nodulin" evidence="2">
    <location>
        <begin position="1"/>
        <end position="49"/>
    </location>
</feature>
<sequence>MTKILNVFYAAIIFLSIFLYVTNCSIITCESDEDCPTSFCIPPQIPKCRTICECITKTQHLR</sequence>